<dbReference type="Proteomes" id="UP000752696">
    <property type="component" value="Unassembled WGS sequence"/>
</dbReference>
<keyword evidence="5" id="KW-1185">Reference proteome</keyword>
<feature type="compositionally biased region" description="Polar residues" evidence="2">
    <location>
        <begin position="20"/>
        <end position="29"/>
    </location>
</feature>
<feature type="region of interest" description="Disordered" evidence="2">
    <location>
        <begin position="381"/>
        <end position="402"/>
    </location>
</feature>
<evidence type="ECO:0000313" key="4">
    <source>
        <dbReference type="EMBL" id="CAD1472934.1"/>
    </source>
</evidence>
<feature type="compositionally biased region" description="Low complexity" evidence="2">
    <location>
        <begin position="85"/>
        <end position="97"/>
    </location>
</feature>
<dbReference type="InterPro" id="IPR012921">
    <property type="entry name" value="SPOC_C"/>
</dbReference>
<evidence type="ECO:0000313" key="5">
    <source>
        <dbReference type="Proteomes" id="UP000752696"/>
    </source>
</evidence>
<feature type="coiled-coil region" evidence="1">
    <location>
        <begin position="444"/>
        <end position="478"/>
    </location>
</feature>
<feature type="compositionally biased region" description="Basic and acidic residues" evidence="2">
    <location>
        <begin position="31"/>
        <end position="43"/>
    </location>
</feature>
<accession>A0A6V7H5T0</accession>
<evidence type="ECO:0000256" key="1">
    <source>
        <dbReference type="SAM" id="Coils"/>
    </source>
</evidence>
<dbReference type="OrthoDB" id="1884872at2759"/>
<keyword evidence="1" id="KW-0175">Coiled coil</keyword>
<dbReference type="PANTHER" id="PTHR11477:SF51">
    <property type="entry name" value="PROTEIN PARTNER OF SNF, ISOFORM B"/>
    <property type="match status" value="1"/>
</dbReference>
<dbReference type="AlphaFoldDB" id="A0A6V7H5T0"/>
<dbReference type="GO" id="GO:0005634">
    <property type="term" value="C:nucleus"/>
    <property type="evidence" value="ECO:0007669"/>
    <property type="project" value="TreeGrafter"/>
</dbReference>
<feature type="compositionally biased region" description="Low complexity" evidence="2">
    <location>
        <begin position="280"/>
        <end position="303"/>
    </location>
</feature>
<feature type="domain" description="Spen paralogue and orthologue SPOC C-terminal" evidence="3">
    <location>
        <begin position="109"/>
        <end position="253"/>
    </location>
</feature>
<evidence type="ECO:0000259" key="3">
    <source>
        <dbReference type="Pfam" id="PF07744"/>
    </source>
</evidence>
<feature type="region of interest" description="Disordered" evidence="2">
    <location>
        <begin position="595"/>
        <end position="638"/>
    </location>
</feature>
<evidence type="ECO:0000256" key="2">
    <source>
        <dbReference type="SAM" id="MobiDB-lite"/>
    </source>
</evidence>
<feature type="non-terminal residue" evidence="4">
    <location>
        <position position="1"/>
    </location>
</feature>
<dbReference type="PANTHER" id="PTHR11477">
    <property type="entry name" value="TRANSCRIPTION FACTOR S-II ZINC FINGER DOMAIN-CONTAINING PROTEIN"/>
    <property type="match status" value="1"/>
</dbReference>
<name>A0A6V7H5T0_9HYME</name>
<sequence>MDKKDEERKRETEKKDELSGLTTSGTSAAERTIEDRLWRHIEDEATTNIIDGNDSDVSDREPSSTVTIKTPDINEEVDREREQESSSTIESETTTTTTMTTTIPKAGGLQTVWRGFVNMVDVAKFFITAQEVSGHAKDLMDDLPDTVDVVGRISHETVWDYISKMKKTGSKEILVIRLTAANDEEKIPYITLYSYLNSRSRLGVVGNVSKNIKDFYIMPFSSQSTIPQVLLPLNGPGFEEHRPHLLLGIIVRNKRKRLPGISSSSAALPMKLSRKDADRTTVTSTATPSSVAPSSAVSSSPCSSSSVTAATTAYHKILPGTTISTTESAKEKQHSSPVTQTTLDNLNKAHIGMSRSTLLDTAAICKIVPELSSKIDLAISSPGKVPLEDDGDEPYSPGQMDEEDTNLDLRACSTSTSAAAVTTTPMSASLGMLHDATALDDNAIISSSKNSTELQRKMEELNRQIEEQKQQIQSISSSFLVGESAPTLPGLGLDPPVSDECEEAYSPSDTRSFTPPPPPGISKLAQPILEKVSNITIPPNLQEILANVKRQESSKVDPYLPSKPSATFLTTANCSIYQNSEKYPSSAVKLSLVSGSNKSSNSEKSTLESPSSSSSSSSSSHWESVSKEKENKSTLSSLSDLDLIRKAEEELAAVAAAAATVPSPVPVPLPGNAIRVTENSTSSSLSTAATVLSSSIVGTTASSSSSSS</sequence>
<dbReference type="Pfam" id="PF07744">
    <property type="entry name" value="SPOC"/>
    <property type="match status" value="1"/>
</dbReference>
<protein>
    <recommendedName>
        <fullName evidence="3">Spen paralogue and orthologue SPOC C-terminal domain-containing protein</fullName>
    </recommendedName>
</protein>
<feature type="region of interest" description="Disordered" evidence="2">
    <location>
        <begin position="1"/>
        <end position="97"/>
    </location>
</feature>
<gene>
    <name evidence="4" type="ORF">MHI_LOCUS345378</name>
</gene>
<feature type="region of interest" description="Disordered" evidence="2">
    <location>
        <begin position="486"/>
        <end position="522"/>
    </location>
</feature>
<dbReference type="GO" id="GO:0006351">
    <property type="term" value="P:DNA-templated transcription"/>
    <property type="evidence" value="ECO:0007669"/>
    <property type="project" value="TreeGrafter"/>
</dbReference>
<comment type="caution">
    <text evidence="4">The sequence shown here is derived from an EMBL/GenBank/DDBJ whole genome shotgun (WGS) entry which is preliminary data.</text>
</comment>
<feature type="compositionally biased region" description="Basic and acidic residues" evidence="2">
    <location>
        <begin position="1"/>
        <end position="18"/>
    </location>
</feature>
<proteinExistence type="predicted"/>
<dbReference type="CDD" id="cd21541">
    <property type="entry name" value="SPOC_PHF3-like"/>
    <property type="match status" value="1"/>
</dbReference>
<feature type="region of interest" description="Disordered" evidence="2">
    <location>
        <begin position="269"/>
        <end position="303"/>
    </location>
</feature>
<dbReference type="EMBL" id="CAJDYZ010005920">
    <property type="protein sequence ID" value="CAD1472934.1"/>
    <property type="molecule type" value="Genomic_DNA"/>
</dbReference>
<feature type="compositionally biased region" description="Low complexity" evidence="2">
    <location>
        <begin position="595"/>
        <end position="623"/>
    </location>
</feature>
<reference evidence="4" key="1">
    <citation type="submission" date="2020-07" db="EMBL/GenBank/DDBJ databases">
        <authorList>
            <person name="Nazaruddin N."/>
        </authorList>
    </citation>
    <scope>NUCLEOTIDE SEQUENCE</scope>
</reference>
<organism evidence="4 5">
    <name type="scientific">Heterotrigona itama</name>
    <dbReference type="NCBI Taxonomy" id="395501"/>
    <lineage>
        <taxon>Eukaryota</taxon>
        <taxon>Metazoa</taxon>
        <taxon>Ecdysozoa</taxon>
        <taxon>Arthropoda</taxon>
        <taxon>Hexapoda</taxon>
        <taxon>Insecta</taxon>
        <taxon>Pterygota</taxon>
        <taxon>Neoptera</taxon>
        <taxon>Endopterygota</taxon>
        <taxon>Hymenoptera</taxon>
        <taxon>Apocrita</taxon>
        <taxon>Aculeata</taxon>
        <taxon>Apoidea</taxon>
        <taxon>Anthophila</taxon>
        <taxon>Apidae</taxon>
        <taxon>Heterotrigona</taxon>
    </lineage>
</organism>